<sequence>MVELTDPPVLEHGFVQGRFVTAVADTLDDEDRYPDLRGISGNVRFTATQPVNLVSAGTPATVVQQPVVLPLNADGWLVDAHSEDDPARTPGVWLAVGRYTVQTIFPSATPVPQFSIEVTSEHTKESPLNLTLAAPIILPPRTTEVTRVIDRQLAQEAAGEAQSHAEAASQAAAMVDEIAGGVEAGGFLLDQRGNVSGTLDLSEVARNHYVHLTLTGDVTVALPESPIPGRIITLVMAQDATGGRSLTIPDALSAYGVLPVPAQGANAVSEWHLVFDGVDWKVRVSGTDDMTPTEWSV</sequence>
<dbReference type="AlphaFoldDB" id="A0A2T0YIV4"/>
<keyword evidence="2" id="KW-1185">Reference proteome</keyword>
<dbReference type="Proteomes" id="UP000238217">
    <property type="component" value="Unassembled WGS sequence"/>
</dbReference>
<evidence type="ECO:0000313" key="1">
    <source>
        <dbReference type="EMBL" id="PRZ15132.1"/>
    </source>
</evidence>
<dbReference type="OrthoDB" id="4961840at2"/>
<proteinExistence type="predicted"/>
<name>A0A2T0YIV4_9MICC</name>
<dbReference type="RefSeq" id="WP_106123055.1">
    <property type="nucleotide sequence ID" value="NZ_PVTY01000009.1"/>
</dbReference>
<accession>A0A2T0YIV4</accession>
<gene>
    <name evidence="1" type="ORF">BCL67_10953</name>
</gene>
<dbReference type="EMBL" id="PVTY01000009">
    <property type="protein sequence ID" value="PRZ15132.1"/>
    <property type="molecule type" value="Genomic_DNA"/>
</dbReference>
<evidence type="ECO:0000313" key="2">
    <source>
        <dbReference type="Proteomes" id="UP000238217"/>
    </source>
</evidence>
<protein>
    <submittedName>
        <fullName evidence="1">Uncharacterized protein</fullName>
    </submittedName>
</protein>
<comment type="caution">
    <text evidence="1">The sequence shown here is derived from an EMBL/GenBank/DDBJ whole genome shotgun (WGS) entry which is preliminary data.</text>
</comment>
<reference evidence="1 2" key="1">
    <citation type="submission" date="2018-03" db="EMBL/GenBank/DDBJ databases">
        <title>Comparative analysis of microorganisms from saline springs in Andes Mountain Range, Colombia.</title>
        <authorList>
            <person name="Rubin E."/>
        </authorList>
    </citation>
    <scope>NUCLEOTIDE SEQUENCE [LARGE SCALE GENOMIC DNA]</scope>
    <source>
        <strain evidence="1 2">CG 35</strain>
    </source>
</reference>
<organism evidence="1 2">
    <name type="scientific">Nesterenkonia sandarakina</name>
    <dbReference type="NCBI Taxonomy" id="272918"/>
    <lineage>
        <taxon>Bacteria</taxon>
        <taxon>Bacillati</taxon>
        <taxon>Actinomycetota</taxon>
        <taxon>Actinomycetes</taxon>
        <taxon>Micrococcales</taxon>
        <taxon>Micrococcaceae</taxon>
        <taxon>Nesterenkonia</taxon>
    </lineage>
</organism>